<proteinExistence type="inferred from homology"/>
<comment type="cofactor">
    <cofactor evidence="1">
        <name>pyridoxal 5'-phosphate</name>
        <dbReference type="ChEBI" id="CHEBI:597326"/>
    </cofactor>
</comment>
<protein>
    <submittedName>
        <fullName evidence="6">Ornithine decarboxylase</fullName>
        <ecNumber evidence="6">4.1.1.17</ecNumber>
    </submittedName>
</protein>
<dbReference type="EC" id="4.1.1.17" evidence="6"/>
<evidence type="ECO:0000259" key="5">
    <source>
        <dbReference type="Pfam" id="PF02784"/>
    </source>
</evidence>
<reference evidence="6 7" key="1">
    <citation type="submission" date="2020-08" db="EMBL/GenBank/DDBJ databases">
        <title>Sequencing the genomes of 1000 actinobacteria strains.</title>
        <authorList>
            <person name="Klenk H.-P."/>
        </authorList>
    </citation>
    <scope>NUCLEOTIDE SEQUENCE [LARGE SCALE GENOMIC DNA]</scope>
    <source>
        <strain evidence="6 7">DSM 43149</strain>
    </source>
</reference>
<evidence type="ECO:0000313" key="6">
    <source>
        <dbReference type="EMBL" id="MBB4762711.1"/>
    </source>
</evidence>
<gene>
    <name evidence="6" type="ORF">BJ971_003267</name>
</gene>
<dbReference type="GO" id="GO:0004586">
    <property type="term" value="F:ornithine decarboxylase activity"/>
    <property type="evidence" value="ECO:0007669"/>
    <property type="project" value="UniProtKB-EC"/>
</dbReference>
<dbReference type="Proteomes" id="UP000578112">
    <property type="component" value="Unassembled WGS sequence"/>
</dbReference>
<feature type="domain" description="Orn/DAP/Arg decarboxylase 2 N-terminal" evidence="5">
    <location>
        <begin position="4"/>
        <end position="177"/>
    </location>
</feature>
<dbReference type="Gene3D" id="2.40.37.10">
    <property type="entry name" value="Lyase, Ornithine Decarboxylase, Chain A, domain 1"/>
    <property type="match status" value="1"/>
</dbReference>
<dbReference type="InterPro" id="IPR009006">
    <property type="entry name" value="Ala_racemase/Decarboxylase_C"/>
</dbReference>
<dbReference type="SUPFAM" id="SSF50621">
    <property type="entry name" value="Alanine racemase C-terminal domain-like"/>
    <property type="match status" value="1"/>
</dbReference>
<evidence type="ECO:0000256" key="1">
    <source>
        <dbReference type="ARBA" id="ARBA00001933"/>
    </source>
</evidence>
<dbReference type="GO" id="GO:0005737">
    <property type="term" value="C:cytoplasm"/>
    <property type="evidence" value="ECO:0007669"/>
    <property type="project" value="TreeGrafter"/>
</dbReference>
<dbReference type="InterPro" id="IPR002433">
    <property type="entry name" value="Orn_de-COase"/>
</dbReference>
<comment type="similarity">
    <text evidence="2">Belongs to the Orn/Lys/Arg decarboxylase class-II family.</text>
</comment>
<accession>A0A7W7MQ15</accession>
<comment type="caution">
    <text evidence="6">The sequence shown here is derived from an EMBL/GenBank/DDBJ whole genome shotgun (WGS) entry which is preliminary data.</text>
</comment>
<name>A0A7W7MQ15_9ACTN</name>
<keyword evidence="3" id="KW-0663">Pyridoxal phosphate</keyword>
<dbReference type="EMBL" id="JACHNH010000001">
    <property type="protein sequence ID" value="MBB4762711.1"/>
    <property type="molecule type" value="Genomic_DNA"/>
</dbReference>
<dbReference type="PRINTS" id="PR01182">
    <property type="entry name" value="ORNDCRBXLASE"/>
</dbReference>
<organism evidence="6 7">
    <name type="scientific">Actinoplanes digitatis</name>
    <dbReference type="NCBI Taxonomy" id="1868"/>
    <lineage>
        <taxon>Bacteria</taxon>
        <taxon>Bacillati</taxon>
        <taxon>Actinomycetota</taxon>
        <taxon>Actinomycetes</taxon>
        <taxon>Micromonosporales</taxon>
        <taxon>Micromonosporaceae</taxon>
        <taxon>Actinoplanes</taxon>
    </lineage>
</organism>
<dbReference type="InterPro" id="IPR022644">
    <property type="entry name" value="De-COase2_N"/>
</dbReference>
<dbReference type="SUPFAM" id="SSF51419">
    <property type="entry name" value="PLP-binding barrel"/>
    <property type="match status" value="1"/>
</dbReference>
<evidence type="ECO:0000313" key="7">
    <source>
        <dbReference type="Proteomes" id="UP000578112"/>
    </source>
</evidence>
<evidence type="ECO:0000256" key="4">
    <source>
        <dbReference type="ARBA" id="ARBA00023239"/>
    </source>
</evidence>
<evidence type="ECO:0000256" key="3">
    <source>
        <dbReference type="ARBA" id="ARBA00022898"/>
    </source>
</evidence>
<keyword evidence="4 6" id="KW-0456">Lyase</keyword>
<dbReference type="PANTHER" id="PTHR11482">
    <property type="entry name" value="ARGININE/DIAMINOPIMELATE/ORNITHINE DECARBOXYLASE"/>
    <property type="match status" value="1"/>
</dbReference>
<dbReference type="Gene3D" id="3.20.20.10">
    <property type="entry name" value="Alanine racemase"/>
    <property type="match status" value="1"/>
</dbReference>
<evidence type="ECO:0000256" key="2">
    <source>
        <dbReference type="ARBA" id="ARBA00008872"/>
    </source>
</evidence>
<sequence length="290" mass="31172">MRGQDLIFSNPVRAREQTRQAARTGVYRFAVDSREELHRVAEEAPGSCVYARLATGAAASVVPSEGKFGVDARGAIDLLVRARDLGLVPYGITFHIGSQSLRPSALEAPLADVYTVLSRLISAGIRLQMVDLGGGFPASYDRPVPALAVFGRAAAAGIAQLPYPVEVFAEPGRCIVAEAGTFRCRVIGIAQRPSGHWVHTDLGVFNGMMEVLESGGGLRYPIWDNRGSADRRRFHVTGPTCDGQDTYARDVPLSADLREGDEVHIGSAGAYTTVYASRFNGFAQPQVRVI</sequence>
<dbReference type="GO" id="GO:0033387">
    <property type="term" value="P:putrescine biosynthetic process from arginine, via ornithine"/>
    <property type="evidence" value="ECO:0007669"/>
    <property type="project" value="TreeGrafter"/>
</dbReference>
<dbReference type="PANTHER" id="PTHR11482:SF6">
    <property type="entry name" value="ORNITHINE DECARBOXYLASE 1-RELATED"/>
    <property type="match status" value="1"/>
</dbReference>
<dbReference type="InterPro" id="IPR029066">
    <property type="entry name" value="PLP-binding_barrel"/>
</dbReference>
<keyword evidence="7" id="KW-1185">Reference proteome</keyword>
<dbReference type="Pfam" id="PF02784">
    <property type="entry name" value="Orn_Arg_deC_N"/>
    <property type="match status" value="1"/>
</dbReference>
<dbReference type="AlphaFoldDB" id="A0A7W7MQ15"/>